<gene>
    <name evidence="2" type="ORF">FWK35_00032331</name>
</gene>
<dbReference type="PANTHER" id="PTHR45749:SF21">
    <property type="entry name" value="DUF4371 DOMAIN-CONTAINING PROTEIN"/>
    <property type="match status" value="1"/>
</dbReference>
<evidence type="ECO:0000313" key="2">
    <source>
        <dbReference type="EMBL" id="KAF0714302.1"/>
    </source>
</evidence>
<dbReference type="Proteomes" id="UP000478052">
    <property type="component" value="Unassembled WGS sequence"/>
</dbReference>
<dbReference type="InterPro" id="IPR025398">
    <property type="entry name" value="DUF4371"/>
</dbReference>
<dbReference type="OrthoDB" id="6623301at2759"/>
<dbReference type="SMART" id="SM00597">
    <property type="entry name" value="ZnF_TTF"/>
    <property type="match status" value="1"/>
</dbReference>
<proteinExistence type="predicted"/>
<accession>A0A6G0W130</accession>
<dbReference type="EMBL" id="VUJU01010454">
    <property type="protein sequence ID" value="KAF0714302.1"/>
    <property type="molecule type" value="Genomic_DNA"/>
</dbReference>
<evidence type="ECO:0000313" key="3">
    <source>
        <dbReference type="Proteomes" id="UP000478052"/>
    </source>
</evidence>
<feature type="domain" description="TTF-type" evidence="1">
    <location>
        <begin position="73"/>
        <end position="159"/>
    </location>
</feature>
<dbReference type="InterPro" id="IPR012337">
    <property type="entry name" value="RNaseH-like_sf"/>
</dbReference>
<name>A0A6G0W130_APHCR</name>
<dbReference type="Pfam" id="PF14291">
    <property type="entry name" value="DUF4371"/>
    <property type="match status" value="1"/>
</dbReference>
<dbReference type="PANTHER" id="PTHR45749">
    <property type="match status" value="1"/>
</dbReference>
<dbReference type="AlphaFoldDB" id="A0A6G0W130"/>
<evidence type="ECO:0000259" key="1">
    <source>
        <dbReference type="SMART" id="SM00597"/>
    </source>
</evidence>
<feature type="non-terminal residue" evidence="2">
    <location>
        <position position="606"/>
    </location>
</feature>
<comment type="caution">
    <text evidence="2">The sequence shown here is derived from an EMBL/GenBank/DDBJ whole genome shotgun (WGS) entry which is preliminary data.</text>
</comment>
<sequence length="606" mass="69071">MNSKKRKSTLMDNFLIKKKSKSDSVETDIQDNHDEDIGLFIGKKVNNELKYKMLTSPCMPSTSYDYKADVTSGNRPFLLAWLKQYDWLCYSTALKGALCKFCVLFEPSLDKGGVHGAFIKTAFCKYKKFHEQAKSHAKSSWHNHSVQRANDFISIMNGKKTDVYQNVRQTIESNKDKLKSIISSIIFLGKHGLPFRGTYDDTAVFNNLLNFRVESGDVKLENHLKKGNKNALYISHRIQNTIISNLGSVISNIILNRVKNAECFSVLADETMDIQGVEQLSICLRYVFYENNQPVLKEDFVGFIALEKLDAESIAYKILSSLESWGLDLNKLVGQGYDGASTMAGHISGVQKRIKDPHKKAVFVHCASHRLNLVLNELNSIPSIRNTIGVIKETINFFKESSLRQSAAPSLTKLCVTRWSESHKALRKFDENFLLIIEALEYLKINGNKDTSLKAMYLLNSVSTSQFIICLKIIAKYSAIIEPVTNILQGVDCDVLNANEHIKKLIKHISNYRIRSDDIFLSLMDDVNKYLIELDIELKTPRINTPSSDPVDYYKKSIFIPYLDSLITSLNDRVAEDFEKFEVFSIHPKFMKNIKKEEFIIKLKNI</sequence>
<keyword evidence="3" id="KW-1185">Reference proteome</keyword>
<reference evidence="2 3" key="1">
    <citation type="submission" date="2019-08" db="EMBL/GenBank/DDBJ databases">
        <title>Whole genome of Aphis craccivora.</title>
        <authorList>
            <person name="Voronova N.V."/>
            <person name="Shulinski R.S."/>
            <person name="Bandarenka Y.V."/>
            <person name="Zhorov D.G."/>
            <person name="Warner D."/>
        </authorList>
    </citation>
    <scope>NUCLEOTIDE SEQUENCE [LARGE SCALE GENOMIC DNA]</scope>
    <source>
        <strain evidence="2">180601</strain>
        <tissue evidence="2">Whole Body</tissue>
    </source>
</reference>
<protein>
    <submittedName>
        <fullName evidence="2">Zinc finger MYM-type protein 1-like</fullName>
    </submittedName>
</protein>
<dbReference type="SUPFAM" id="SSF53098">
    <property type="entry name" value="Ribonuclease H-like"/>
    <property type="match status" value="1"/>
</dbReference>
<organism evidence="2 3">
    <name type="scientific">Aphis craccivora</name>
    <name type="common">Cowpea aphid</name>
    <dbReference type="NCBI Taxonomy" id="307492"/>
    <lineage>
        <taxon>Eukaryota</taxon>
        <taxon>Metazoa</taxon>
        <taxon>Ecdysozoa</taxon>
        <taxon>Arthropoda</taxon>
        <taxon>Hexapoda</taxon>
        <taxon>Insecta</taxon>
        <taxon>Pterygota</taxon>
        <taxon>Neoptera</taxon>
        <taxon>Paraneoptera</taxon>
        <taxon>Hemiptera</taxon>
        <taxon>Sternorrhyncha</taxon>
        <taxon>Aphidomorpha</taxon>
        <taxon>Aphidoidea</taxon>
        <taxon>Aphididae</taxon>
        <taxon>Aphidini</taxon>
        <taxon>Aphis</taxon>
        <taxon>Aphis</taxon>
    </lineage>
</organism>
<dbReference type="InterPro" id="IPR006580">
    <property type="entry name" value="Znf_TTF"/>
</dbReference>